<dbReference type="EMBL" id="JABXBU010000001">
    <property type="protein sequence ID" value="KAF8796782.1"/>
    <property type="molecule type" value="Genomic_DNA"/>
</dbReference>
<evidence type="ECO:0000313" key="3">
    <source>
        <dbReference type="Proteomes" id="UP000807504"/>
    </source>
</evidence>
<sequence length="171" mass="19187">MSFAYQKIFLEAQSISVGATPPKVQSLLTAGMSHPKKSQQPNGKAIIWSNKNASWKENQQIHSCSIQGSGRNSRQVVPQANKRVSRNQRHSQDTCRDELLNAKQSTKARIYRVVYERLETTPFPNTRWPDTCNRNKILSNTISISSISKFEPPIFSIPTRCATVGLIPDAC</sequence>
<comment type="caution">
    <text evidence="2">The sequence shown here is derived from an EMBL/GenBank/DDBJ whole genome shotgun (WGS) entry which is preliminary data.</text>
</comment>
<name>A0A8T0G1D3_ARGBR</name>
<reference evidence="2" key="2">
    <citation type="submission" date="2020-06" db="EMBL/GenBank/DDBJ databases">
        <authorList>
            <person name="Sheffer M."/>
        </authorList>
    </citation>
    <scope>NUCLEOTIDE SEQUENCE</scope>
</reference>
<keyword evidence="3" id="KW-1185">Reference proteome</keyword>
<dbReference type="AlphaFoldDB" id="A0A8T0G1D3"/>
<evidence type="ECO:0000313" key="2">
    <source>
        <dbReference type="EMBL" id="KAF8796782.1"/>
    </source>
</evidence>
<dbReference type="Proteomes" id="UP000807504">
    <property type="component" value="Unassembled WGS sequence"/>
</dbReference>
<gene>
    <name evidence="2" type="ORF">HNY73_001122</name>
</gene>
<protein>
    <submittedName>
        <fullName evidence="2">Uncharacterized protein</fullName>
    </submittedName>
</protein>
<feature type="region of interest" description="Disordered" evidence="1">
    <location>
        <begin position="66"/>
        <end position="90"/>
    </location>
</feature>
<evidence type="ECO:0000256" key="1">
    <source>
        <dbReference type="SAM" id="MobiDB-lite"/>
    </source>
</evidence>
<reference evidence="2" key="1">
    <citation type="journal article" date="2020" name="bioRxiv">
        <title>Chromosome-level reference genome of the European wasp spider Argiope bruennichi: a resource for studies on range expansion and evolutionary adaptation.</title>
        <authorList>
            <person name="Sheffer M.M."/>
            <person name="Hoppe A."/>
            <person name="Krehenwinkel H."/>
            <person name="Uhl G."/>
            <person name="Kuss A.W."/>
            <person name="Jensen L."/>
            <person name="Jensen C."/>
            <person name="Gillespie R.G."/>
            <person name="Hoff K.J."/>
            <person name="Prost S."/>
        </authorList>
    </citation>
    <scope>NUCLEOTIDE SEQUENCE</scope>
</reference>
<feature type="compositionally biased region" description="Polar residues" evidence="1">
    <location>
        <begin position="66"/>
        <end position="78"/>
    </location>
</feature>
<proteinExistence type="predicted"/>
<organism evidence="2 3">
    <name type="scientific">Argiope bruennichi</name>
    <name type="common">Wasp spider</name>
    <name type="synonym">Aranea bruennichi</name>
    <dbReference type="NCBI Taxonomy" id="94029"/>
    <lineage>
        <taxon>Eukaryota</taxon>
        <taxon>Metazoa</taxon>
        <taxon>Ecdysozoa</taxon>
        <taxon>Arthropoda</taxon>
        <taxon>Chelicerata</taxon>
        <taxon>Arachnida</taxon>
        <taxon>Araneae</taxon>
        <taxon>Araneomorphae</taxon>
        <taxon>Entelegynae</taxon>
        <taxon>Araneoidea</taxon>
        <taxon>Araneidae</taxon>
        <taxon>Argiope</taxon>
    </lineage>
</organism>
<accession>A0A8T0G1D3</accession>